<sequence length="114" mass="13672">PRECDLNFVWDFYDNWDVIRDLNEVKVRGTVISFDVDDLCILMRTRVVPHASLSKIVSHPTYRVIRHVLCDRYSNTKWARQNDGNTRQTFSIEHEDRLRKEKMVIMRVECLSQM</sequence>
<keyword evidence="2" id="KW-1185">Reference proteome</keyword>
<protein>
    <submittedName>
        <fullName evidence="1">Uncharacterized protein</fullName>
    </submittedName>
</protein>
<name>A0ABS8V6U5_DATST</name>
<organism evidence="1 2">
    <name type="scientific">Datura stramonium</name>
    <name type="common">Jimsonweed</name>
    <name type="synonym">Common thornapple</name>
    <dbReference type="NCBI Taxonomy" id="4076"/>
    <lineage>
        <taxon>Eukaryota</taxon>
        <taxon>Viridiplantae</taxon>
        <taxon>Streptophyta</taxon>
        <taxon>Embryophyta</taxon>
        <taxon>Tracheophyta</taxon>
        <taxon>Spermatophyta</taxon>
        <taxon>Magnoliopsida</taxon>
        <taxon>eudicotyledons</taxon>
        <taxon>Gunneridae</taxon>
        <taxon>Pentapetalae</taxon>
        <taxon>asterids</taxon>
        <taxon>lamiids</taxon>
        <taxon>Solanales</taxon>
        <taxon>Solanaceae</taxon>
        <taxon>Solanoideae</taxon>
        <taxon>Datureae</taxon>
        <taxon>Datura</taxon>
    </lineage>
</organism>
<comment type="caution">
    <text evidence="1">The sequence shown here is derived from an EMBL/GenBank/DDBJ whole genome shotgun (WGS) entry which is preliminary data.</text>
</comment>
<gene>
    <name evidence="1" type="ORF">HAX54_028438</name>
</gene>
<evidence type="ECO:0000313" key="2">
    <source>
        <dbReference type="Proteomes" id="UP000823775"/>
    </source>
</evidence>
<proteinExistence type="predicted"/>
<dbReference type="Proteomes" id="UP000823775">
    <property type="component" value="Unassembled WGS sequence"/>
</dbReference>
<evidence type="ECO:0000313" key="1">
    <source>
        <dbReference type="EMBL" id="MCD9641948.1"/>
    </source>
</evidence>
<dbReference type="EMBL" id="JACEIK010003499">
    <property type="protein sequence ID" value="MCD9641948.1"/>
    <property type="molecule type" value="Genomic_DNA"/>
</dbReference>
<reference evidence="1 2" key="1">
    <citation type="journal article" date="2021" name="BMC Genomics">
        <title>Datura genome reveals duplications of psychoactive alkaloid biosynthetic genes and high mutation rate following tissue culture.</title>
        <authorList>
            <person name="Rajewski A."/>
            <person name="Carter-House D."/>
            <person name="Stajich J."/>
            <person name="Litt A."/>
        </authorList>
    </citation>
    <scope>NUCLEOTIDE SEQUENCE [LARGE SCALE GENOMIC DNA]</scope>
    <source>
        <strain evidence="1">AR-01</strain>
    </source>
</reference>
<accession>A0ABS8V6U5</accession>
<feature type="non-terminal residue" evidence="1">
    <location>
        <position position="1"/>
    </location>
</feature>